<evidence type="ECO:0008006" key="3">
    <source>
        <dbReference type="Google" id="ProtNLM"/>
    </source>
</evidence>
<protein>
    <recommendedName>
        <fullName evidence="3">DUF45 domain-containing protein</fullName>
    </recommendedName>
</protein>
<gene>
    <name evidence="1" type="ORF">R28058_34091</name>
</gene>
<name>A0A0C7QFA6_PARSO</name>
<sequence length="148" mass="17695">MKLDENLSKQYLEKWQEILRIRDWDIKLEFVNKEWRKTGDIKIDRDDKKAILMINVFNPKQTNIEALIIHELLHLKLWGMDQMIESLIYSVFGEDEKDPRFEFAYNQFMHELESTVEDLAKAYVTTGAENKEPSWGRIQVEVDKELGF</sequence>
<dbReference type="OrthoDB" id="1848142at2"/>
<accession>A0A0C7QFA6</accession>
<proteinExistence type="predicted"/>
<reference evidence="2" key="1">
    <citation type="submission" date="2015-01" db="EMBL/GenBank/DDBJ databases">
        <authorList>
            <person name="Aslett M.A."/>
            <person name="De Silva N."/>
        </authorList>
    </citation>
    <scope>NUCLEOTIDE SEQUENCE [LARGE SCALE GENOMIC DNA]</scope>
    <source>
        <strain evidence="2">R28058</strain>
    </source>
</reference>
<evidence type="ECO:0000313" key="1">
    <source>
        <dbReference type="EMBL" id="CEQ02071.1"/>
    </source>
</evidence>
<organism evidence="1 2">
    <name type="scientific">Paraclostridium sordellii</name>
    <name type="common">Clostridium sordellii</name>
    <dbReference type="NCBI Taxonomy" id="1505"/>
    <lineage>
        <taxon>Bacteria</taxon>
        <taxon>Bacillati</taxon>
        <taxon>Bacillota</taxon>
        <taxon>Clostridia</taxon>
        <taxon>Peptostreptococcales</taxon>
        <taxon>Peptostreptococcaceae</taxon>
        <taxon>Paraclostridium</taxon>
    </lineage>
</organism>
<dbReference type="Proteomes" id="UP000049127">
    <property type="component" value="Unassembled WGS sequence"/>
</dbReference>
<dbReference type="EMBL" id="CEKZ01000002">
    <property type="protein sequence ID" value="CEQ02071.1"/>
    <property type="molecule type" value="Genomic_DNA"/>
</dbReference>
<dbReference type="RefSeq" id="WP_055341086.1">
    <property type="nucleotide sequence ID" value="NZ_CEKZ01000002.1"/>
</dbReference>
<dbReference type="AlphaFoldDB" id="A0A0C7QFA6"/>
<evidence type="ECO:0000313" key="2">
    <source>
        <dbReference type="Proteomes" id="UP000049127"/>
    </source>
</evidence>